<keyword evidence="1" id="KW-0175">Coiled coil</keyword>
<gene>
    <name evidence="2" type="ORF">GL298_05235</name>
</gene>
<accession>A0AAJ4EJJ4</accession>
<evidence type="ECO:0000313" key="3">
    <source>
        <dbReference type="Proteomes" id="UP000464735"/>
    </source>
</evidence>
<reference evidence="2 3" key="1">
    <citation type="submission" date="2019-11" db="EMBL/GenBank/DDBJ databases">
        <title>Whole genome sequencing and comparative genomics analyses of five strains of Spiroplasma citri.</title>
        <authorList>
            <person name="Yokomi R."/>
            <person name="Chen J."/>
            <person name="Rattner R."/>
            <person name="Vidalakis G."/>
        </authorList>
    </citation>
    <scope>NUCLEOTIDE SEQUENCE [LARGE SCALE GENOMIC DNA]</scope>
    <source>
        <strain evidence="2 3">BR12</strain>
    </source>
</reference>
<dbReference type="RefSeq" id="WP_164105998.1">
    <property type="nucleotide sequence ID" value="NZ_CP046368.1"/>
</dbReference>
<evidence type="ECO:0000256" key="1">
    <source>
        <dbReference type="SAM" id="Coils"/>
    </source>
</evidence>
<proteinExistence type="predicted"/>
<dbReference type="EMBL" id="CP046368">
    <property type="protein sequence ID" value="QIA68962.1"/>
    <property type="molecule type" value="Genomic_DNA"/>
</dbReference>
<organism evidence="2 3">
    <name type="scientific">Spiroplasma citri</name>
    <dbReference type="NCBI Taxonomy" id="2133"/>
    <lineage>
        <taxon>Bacteria</taxon>
        <taxon>Bacillati</taxon>
        <taxon>Mycoplasmatota</taxon>
        <taxon>Mollicutes</taxon>
        <taxon>Entomoplasmatales</taxon>
        <taxon>Spiroplasmataceae</taxon>
        <taxon>Spiroplasma</taxon>
    </lineage>
</organism>
<dbReference type="Proteomes" id="UP000464735">
    <property type="component" value="Chromosome"/>
</dbReference>
<protein>
    <submittedName>
        <fullName evidence="2">Uncharacterized protein</fullName>
    </submittedName>
</protein>
<name>A0AAJ4EJJ4_SPICI</name>
<feature type="coiled-coil region" evidence="1">
    <location>
        <begin position="347"/>
        <end position="374"/>
    </location>
</feature>
<dbReference type="AlphaFoldDB" id="A0AAJ4EJJ4"/>
<evidence type="ECO:0000313" key="2">
    <source>
        <dbReference type="EMBL" id="QIA68962.1"/>
    </source>
</evidence>
<sequence>MAFRFITFDNTEDYLTDRDQAIYYDFLLRNQTIPYYANKELSNKNAINLLTNSDNYNEEMLKLCDNNSTGFLFYGFGEQENLEAEFKYEDNGIQVKIKTKKGNKEIPFFYLSICGRMIKVENNTTNDINDLIPYAKNQAETTKTIFLTIKIDMSKAPLVYPIPDIDNPDENYQYINKKFIESLGENKSEQIEKLTELLEQCPINTKIDEVEPSKIDNKFYFEKTNEEENKPWKNIKSVMFWNDNSKIIATAIIDNINQVNDFKYQAIYQNKCASEYFVWTDKERLIQDNLNTRHKDGIYEFPILSFNLPLKGEKIKSFDWEYTARVPIRFQSIKNPNNFINFCEYAREKIEEHNKKWNKEMEKMDQKTKELDKRIREMPYKIESSVKYVKSRLKEMTPQEKPFNEVDNKYYYVVWRGNINNKWNINNFYNSYGGNYYVLDEKSQIQLLFKNNEYFFGIKEFYNNKSKNKITISKNNVLNVIKEFDIFDINNNYIKNVYRWNGGEEWSPILTYDGGMIKFWVWKDFKTWEKAQRGIVTTAAIGLRAFGSWEPLIW</sequence>